<feature type="transmembrane region" description="Helical" evidence="1">
    <location>
        <begin position="196"/>
        <end position="216"/>
    </location>
</feature>
<dbReference type="Proteomes" id="UP000479293">
    <property type="component" value="Unassembled WGS sequence"/>
</dbReference>
<keyword evidence="1" id="KW-0812">Transmembrane</keyword>
<evidence type="ECO:0000313" key="3">
    <source>
        <dbReference type="Proteomes" id="UP000479293"/>
    </source>
</evidence>
<keyword evidence="3" id="KW-1185">Reference proteome</keyword>
<feature type="transmembrane region" description="Helical" evidence="1">
    <location>
        <begin position="100"/>
        <end position="121"/>
    </location>
</feature>
<dbReference type="AlphaFoldDB" id="A0A7C9BB53"/>
<comment type="caution">
    <text evidence="2">The sequence shown here is derived from an EMBL/GenBank/DDBJ whole genome shotgun (WGS) entry which is preliminary data.</text>
</comment>
<feature type="transmembrane region" description="Helical" evidence="1">
    <location>
        <begin position="26"/>
        <end position="46"/>
    </location>
</feature>
<gene>
    <name evidence="2" type="ORF">GBK04_07150</name>
</gene>
<feature type="transmembrane region" description="Helical" evidence="1">
    <location>
        <begin position="58"/>
        <end position="80"/>
    </location>
</feature>
<evidence type="ECO:0000256" key="1">
    <source>
        <dbReference type="SAM" id="Phobius"/>
    </source>
</evidence>
<protein>
    <submittedName>
        <fullName evidence="2">Uncharacterized protein</fullName>
    </submittedName>
</protein>
<dbReference type="EMBL" id="WHLY01000002">
    <property type="protein sequence ID" value="MPR33138.1"/>
    <property type="molecule type" value="Genomic_DNA"/>
</dbReference>
<feature type="transmembrane region" description="Helical" evidence="1">
    <location>
        <begin position="162"/>
        <end position="184"/>
    </location>
</feature>
<accession>A0A7C9BB53</accession>
<name>A0A7C9BB53_9BACT</name>
<proteinExistence type="predicted"/>
<keyword evidence="1" id="KW-0472">Membrane</keyword>
<evidence type="ECO:0000313" key="2">
    <source>
        <dbReference type="EMBL" id="MPR33138.1"/>
    </source>
</evidence>
<sequence length="279" mass="31743">MNQTFSFSRFLLLVKAEFAEKGRIQLLTAGLLLVFLLLLMLPITIVKEYGGFLSGLHSLALFMIVYFGGSLYTDLAFSQYGPRDKGMAALMVPSSRLEKFLTPLVLNLIVIVPLMILFLWLHNWTVDYANAKLLEDWNTTKGNNRIPATDISEKYRKIPLSVIQFFTLFYVVIQGVVFLGSLYFTKSSFVKTVTAFILIVLILIMANRGIVLFLLADTSPSGLSAVPFFSWDVVYMIPRYKSFHVAYSDGTENVVYPLLIVIVLILWYITYVRLKEKEI</sequence>
<organism evidence="2 3">
    <name type="scientific">Salmonirosea aquatica</name>
    <dbReference type="NCBI Taxonomy" id="2654236"/>
    <lineage>
        <taxon>Bacteria</taxon>
        <taxon>Pseudomonadati</taxon>
        <taxon>Bacteroidota</taxon>
        <taxon>Cytophagia</taxon>
        <taxon>Cytophagales</taxon>
        <taxon>Spirosomataceae</taxon>
        <taxon>Salmonirosea</taxon>
    </lineage>
</organism>
<reference evidence="2 3" key="1">
    <citation type="submission" date="2019-10" db="EMBL/GenBank/DDBJ databases">
        <title>Draft Genome Sequence of Cytophagaceae sp. SJW1-29.</title>
        <authorList>
            <person name="Choi A."/>
        </authorList>
    </citation>
    <scope>NUCLEOTIDE SEQUENCE [LARGE SCALE GENOMIC DNA]</scope>
    <source>
        <strain evidence="2 3">SJW1-29</strain>
    </source>
</reference>
<feature type="transmembrane region" description="Helical" evidence="1">
    <location>
        <begin position="254"/>
        <end position="274"/>
    </location>
</feature>
<dbReference type="RefSeq" id="WP_152758156.1">
    <property type="nucleotide sequence ID" value="NZ_WHLY01000002.1"/>
</dbReference>
<keyword evidence="1" id="KW-1133">Transmembrane helix</keyword>